<feature type="compositionally biased region" description="Basic and acidic residues" evidence="1">
    <location>
        <begin position="82"/>
        <end position="91"/>
    </location>
</feature>
<evidence type="ECO:0000256" key="1">
    <source>
        <dbReference type="SAM" id="MobiDB-lite"/>
    </source>
</evidence>
<proteinExistence type="predicted"/>
<comment type="caution">
    <text evidence="2">The sequence shown here is derived from an EMBL/GenBank/DDBJ whole genome shotgun (WGS) entry which is preliminary data.</text>
</comment>
<accession>A0ABD0XRI4</accession>
<evidence type="ECO:0000313" key="3">
    <source>
        <dbReference type="Proteomes" id="UP001557470"/>
    </source>
</evidence>
<dbReference type="Proteomes" id="UP001557470">
    <property type="component" value="Unassembled WGS sequence"/>
</dbReference>
<dbReference type="AlphaFoldDB" id="A0ABD0XRI4"/>
<gene>
    <name evidence="2" type="ORF">UPYG_G00049420</name>
</gene>
<protein>
    <submittedName>
        <fullName evidence="2">Uncharacterized protein</fullName>
    </submittedName>
</protein>
<keyword evidence="3" id="KW-1185">Reference proteome</keyword>
<feature type="region of interest" description="Disordered" evidence="1">
    <location>
        <begin position="64"/>
        <end position="103"/>
    </location>
</feature>
<organism evidence="2 3">
    <name type="scientific">Umbra pygmaea</name>
    <name type="common">Eastern mudminnow</name>
    <dbReference type="NCBI Taxonomy" id="75934"/>
    <lineage>
        <taxon>Eukaryota</taxon>
        <taxon>Metazoa</taxon>
        <taxon>Chordata</taxon>
        <taxon>Craniata</taxon>
        <taxon>Vertebrata</taxon>
        <taxon>Euteleostomi</taxon>
        <taxon>Actinopterygii</taxon>
        <taxon>Neopterygii</taxon>
        <taxon>Teleostei</taxon>
        <taxon>Protacanthopterygii</taxon>
        <taxon>Esociformes</taxon>
        <taxon>Umbridae</taxon>
        <taxon>Umbra</taxon>
    </lineage>
</organism>
<name>A0ABD0XRI4_UMBPY</name>
<feature type="compositionally biased region" description="Acidic residues" evidence="1">
    <location>
        <begin position="92"/>
        <end position="103"/>
    </location>
</feature>
<reference evidence="2 3" key="1">
    <citation type="submission" date="2024-06" db="EMBL/GenBank/DDBJ databases">
        <authorList>
            <person name="Pan Q."/>
            <person name="Wen M."/>
            <person name="Jouanno E."/>
            <person name="Zahm M."/>
            <person name="Klopp C."/>
            <person name="Cabau C."/>
            <person name="Louis A."/>
            <person name="Berthelot C."/>
            <person name="Parey E."/>
            <person name="Roest Crollius H."/>
            <person name="Montfort J."/>
            <person name="Robinson-Rechavi M."/>
            <person name="Bouchez O."/>
            <person name="Lampietro C."/>
            <person name="Lopez Roques C."/>
            <person name="Donnadieu C."/>
            <person name="Postlethwait J."/>
            <person name="Bobe J."/>
            <person name="Verreycken H."/>
            <person name="Guiguen Y."/>
        </authorList>
    </citation>
    <scope>NUCLEOTIDE SEQUENCE [LARGE SCALE GENOMIC DNA]</scope>
    <source>
        <strain evidence="2">Up_M1</strain>
        <tissue evidence="2">Testis</tissue>
    </source>
</reference>
<evidence type="ECO:0000313" key="2">
    <source>
        <dbReference type="EMBL" id="KAL1023949.1"/>
    </source>
</evidence>
<dbReference type="EMBL" id="JAGEUA010000001">
    <property type="protein sequence ID" value="KAL1023949.1"/>
    <property type="molecule type" value="Genomic_DNA"/>
</dbReference>
<sequence length="133" mass="15489">MSTLQTLRVFLNDRLTAAALEIFGAVEKTVVEYQKENDLLRKQLLITPEINMCRKDTMEILEEVPPEQPHCEQEWSPSLGQEEPKPTRIKEEPEELWTSQEEEQLQGLEEDIMQFRLVRTLPPATAQPQSWAQ</sequence>